<feature type="region of interest" description="Disordered" evidence="1">
    <location>
        <begin position="170"/>
        <end position="273"/>
    </location>
</feature>
<feature type="transmembrane region" description="Helical" evidence="2">
    <location>
        <begin position="378"/>
        <end position="399"/>
    </location>
</feature>
<accession>A0A5N6P6J6</accession>
<organism evidence="3 4">
    <name type="scientific">Mikania micrantha</name>
    <name type="common">bitter vine</name>
    <dbReference type="NCBI Taxonomy" id="192012"/>
    <lineage>
        <taxon>Eukaryota</taxon>
        <taxon>Viridiplantae</taxon>
        <taxon>Streptophyta</taxon>
        <taxon>Embryophyta</taxon>
        <taxon>Tracheophyta</taxon>
        <taxon>Spermatophyta</taxon>
        <taxon>Magnoliopsida</taxon>
        <taxon>eudicotyledons</taxon>
        <taxon>Gunneridae</taxon>
        <taxon>Pentapetalae</taxon>
        <taxon>asterids</taxon>
        <taxon>campanulids</taxon>
        <taxon>Asterales</taxon>
        <taxon>Asteraceae</taxon>
        <taxon>Asteroideae</taxon>
        <taxon>Heliantheae alliance</taxon>
        <taxon>Eupatorieae</taxon>
        <taxon>Mikania</taxon>
    </lineage>
</organism>
<feature type="compositionally biased region" description="Low complexity" evidence="1">
    <location>
        <begin position="189"/>
        <end position="199"/>
    </location>
</feature>
<keyword evidence="2" id="KW-1133">Transmembrane helix</keyword>
<keyword evidence="2" id="KW-0472">Membrane</keyword>
<evidence type="ECO:0000313" key="4">
    <source>
        <dbReference type="Proteomes" id="UP000326396"/>
    </source>
</evidence>
<keyword evidence="4" id="KW-1185">Reference proteome</keyword>
<dbReference type="EMBL" id="SZYD01000006">
    <property type="protein sequence ID" value="KAD5960708.1"/>
    <property type="molecule type" value="Genomic_DNA"/>
</dbReference>
<reference evidence="3 4" key="1">
    <citation type="submission" date="2019-05" db="EMBL/GenBank/DDBJ databases">
        <title>Mikania micrantha, genome provides insights into the molecular mechanism of rapid growth.</title>
        <authorList>
            <person name="Liu B."/>
        </authorList>
    </citation>
    <scope>NUCLEOTIDE SEQUENCE [LARGE SCALE GENOMIC DNA]</scope>
    <source>
        <strain evidence="3">NLD-2019</strain>
        <tissue evidence="3">Leaf</tissue>
    </source>
</reference>
<feature type="compositionally biased region" description="Pro residues" evidence="1">
    <location>
        <begin position="200"/>
        <end position="226"/>
    </location>
</feature>
<dbReference type="AlphaFoldDB" id="A0A5N6P6J6"/>
<name>A0A5N6P6J6_9ASTR</name>
<gene>
    <name evidence="3" type="ORF">E3N88_12180</name>
</gene>
<feature type="compositionally biased region" description="Basic and acidic residues" evidence="1">
    <location>
        <begin position="252"/>
        <end position="271"/>
    </location>
</feature>
<evidence type="ECO:0000313" key="3">
    <source>
        <dbReference type="EMBL" id="KAD5960708.1"/>
    </source>
</evidence>
<evidence type="ECO:0000256" key="2">
    <source>
        <dbReference type="SAM" id="Phobius"/>
    </source>
</evidence>
<evidence type="ECO:0000256" key="1">
    <source>
        <dbReference type="SAM" id="MobiDB-lite"/>
    </source>
</evidence>
<protein>
    <submittedName>
        <fullName evidence="3">Uncharacterized protein</fullName>
    </submittedName>
</protein>
<comment type="caution">
    <text evidence="3">The sequence shown here is derived from an EMBL/GenBank/DDBJ whole genome shotgun (WGS) entry which is preliminary data.</text>
</comment>
<dbReference type="Proteomes" id="UP000326396">
    <property type="component" value="Linkage Group LG14"/>
</dbReference>
<keyword evidence="2" id="KW-0812">Transmembrane</keyword>
<proteinExistence type="predicted"/>
<sequence length="400" mass="45124">MGFPDQDSPILQYAKNDERGRKRCAKRSYGLSGIAKRRFRRKTEEIALRRYASGRGTSPGDTRGSKSFWKAGVDARGLSTFGLHPETLKQVLIIILSVGNRQNRLNSIMELKVLILELYLVNPYNEALRYVPTGNILRTELDVRKELDTAMDDQGERYIYQRFPYVVLHDTPSDSSGADSDPDEALSVASQATPAAPCTPSAPRPVTPPPPAPAHAPAPMPSPPRVPAWDGLRRMRGQARKTTGLPLRHQMAQRDEPPTVHEAGESSRQAELRGQVQQVAQDLQGLRLEVHQHHTLLEDTRNIVLEILTSHLTLMEQGNLMGIDNQAWRITVEERFSRTLRQRIVAAFWQQVEVMRAGLMRVREFLVWLETVSFETRMIVLAVTMAAVAIIFSCLSYFIR</sequence>